<feature type="transmembrane region" description="Helical" evidence="7">
    <location>
        <begin position="455"/>
        <end position="473"/>
    </location>
</feature>
<dbReference type="Gene3D" id="1.20.1740.10">
    <property type="entry name" value="Amino acid/polyamine transporter I"/>
    <property type="match status" value="1"/>
</dbReference>
<gene>
    <name evidence="9" type="ORF">OBO34_00280</name>
    <name evidence="10" type="ORF">OBO34_13375</name>
</gene>
<feature type="transmembrane region" description="Helical" evidence="7">
    <location>
        <begin position="85"/>
        <end position="106"/>
    </location>
</feature>
<evidence type="ECO:0000256" key="6">
    <source>
        <dbReference type="ARBA" id="ARBA00023136"/>
    </source>
</evidence>
<dbReference type="GO" id="GO:0055085">
    <property type="term" value="P:transmembrane transport"/>
    <property type="evidence" value="ECO:0007669"/>
    <property type="project" value="InterPro"/>
</dbReference>
<feature type="transmembrane region" description="Helical" evidence="7">
    <location>
        <begin position="53"/>
        <end position="73"/>
    </location>
</feature>
<evidence type="ECO:0000313" key="11">
    <source>
        <dbReference type="Proteomes" id="UP001065549"/>
    </source>
</evidence>
<evidence type="ECO:0000256" key="7">
    <source>
        <dbReference type="SAM" id="Phobius"/>
    </source>
</evidence>
<keyword evidence="6 7" id="KW-0472">Membrane</keyword>
<name>A0A9J6QSX4_9FIRM</name>
<dbReference type="Pfam" id="PF00324">
    <property type="entry name" value="AA_permease"/>
    <property type="match status" value="1"/>
</dbReference>
<dbReference type="PANTHER" id="PTHR43495:SF5">
    <property type="entry name" value="GAMMA-AMINOBUTYRIC ACID PERMEASE"/>
    <property type="match status" value="1"/>
</dbReference>
<dbReference type="Proteomes" id="UP001065549">
    <property type="component" value="Unassembled WGS sequence"/>
</dbReference>
<dbReference type="AlphaFoldDB" id="A0A9J6QSX4"/>
<dbReference type="PIRSF" id="PIRSF006060">
    <property type="entry name" value="AA_transporter"/>
    <property type="match status" value="1"/>
</dbReference>
<comment type="caution">
    <text evidence="10">The sequence shown here is derived from an EMBL/GenBank/DDBJ whole genome shotgun (WGS) entry which is preliminary data.</text>
</comment>
<evidence type="ECO:0000256" key="3">
    <source>
        <dbReference type="ARBA" id="ARBA00022692"/>
    </source>
</evidence>
<dbReference type="InterPro" id="IPR004841">
    <property type="entry name" value="AA-permease/SLC12A_dom"/>
</dbReference>
<keyword evidence="11" id="KW-1185">Reference proteome</keyword>
<proteinExistence type="predicted"/>
<organism evidence="10 11">
    <name type="scientific">Hominibacterium faecale</name>
    <dbReference type="NCBI Taxonomy" id="2839743"/>
    <lineage>
        <taxon>Bacteria</taxon>
        <taxon>Bacillati</taxon>
        <taxon>Bacillota</taxon>
        <taxon>Clostridia</taxon>
        <taxon>Peptostreptococcales</taxon>
        <taxon>Anaerovoracaceae</taxon>
        <taxon>Hominibacterium</taxon>
    </lineage>
</organism>
<sequence length="501" mass="53558">MSEERNVAPAGEETQELKRGIKGWQVAFIGLGGVIGSCYFLGLGICVHDMGPAVFIAFAVVGVIVYGLMIAYAELLVNLPRKGSFVAYTNEFLGPTISTGMGWAFWFNWVCYCPSEAIAVATVLQSLTGATSATSYVAFAVGALLALTIINLCAVDIFAKIESGLAITKVCVIILFIILAFGIWVGLWGSDGFLGATVNFGDAAVGFGSQLFPNGAAIVMTSMVVVLVTFQGTEIVGLTAAEAENPDQSVPKACKSVTYRIVGLYMVPILLLILIFPYALGSDATPIFADTLKLYNLNGFALIMSAIVLVAAFSCANTGFYGTVRCMFGLSIEGLAPKFLSKLNKNANPKNAVLFTLLFMWIVLIIGLFSQLTGALESLYASLLSMSGFTGTLAWVGIIASQILFRRRLKQRGYDPETCLRAKVSKGQAWIPWFAMIAQLACLVLLAFGEGQLPIFGLACAAVFVPMIVRAILAKTGHVRDINALGSDEKSFDELYPDLTK</sequence>
<reference evidence="10" key="1">
    <citation type="submission" date="2022-09" db="EMBL/GenBank/DDBJ databases">
        <title>Culturomic study of gut microbiota in children with autism spectrum disorder.</title>
        <authorList>
            <person name="Efimov B.A."/>
            <person name="Chaplin A.V."/>
            <person name="Sokolova S.R."/>
            <person name="Pikina A.P."/>
            <person name="Korzhanova M."/>
            <person name="Belova V."/>
            <person name="Korostin D."/>
        </authorList>
    </citation>
    <scope>NUCLEOTIDE SEQUENCE</scope>
    <source>
        <strain evidence="10">ASD5510</strain>
    </source>
</reference>
<dbReference type="PANTHER" id="PTHR43495">
    <property type="entry name" value="GABA PERMEASE"/>
    <property type="match status" value="1"/>
</dbReference>
<comment type="subcellular location">
    <subcellularLocation>
        <location evidence="1">Membrane</location>
        <topology evidence="1">Multi-pass membrane protein</topology>
    </subcellularLocation>
</comment>
<evidence type="ECO:0000313" key="9">
    <source>
        <dbReference type="EMBL" id="MCU7376789.1"/>
    </source>
</evidence>
<protein>
    <submittedName>
        <fullName evidence="10">Amino acid permease</fullName>
    </submittedName>
</protein>
<dbReference type="EMBL" id="JAOSHN010000005">
    <property type="protein sequence ID" value="MCU7379338.1"/>
    <property type="molecule type" value="Genomic_DNA"/>
</dbReference>
<evidence type="ECO:0000256" key="4">
    <source>
        <dbReference type="ARBA" id="ARBA00022970"/>
    </source>
</evidence>
<feature type="transmembrane region" description="Helical" evidence="7">
    <location>
        <begin position="136"/>
        <end position="158"/>
    </location>
</feature>
<dbReference type="GO" id="GO:0016020">
    <property type="term" value="C:membrane"/>
    <property type="evidence" value="ECO:0007669"/>
    <property type="project" value="UniProtKB-SubCell"/>
</dbReference>
<feature type="transmembrane region" description="Helical" evidence="7">
    <location>
        <begin position="26"/>
        <end position="47"/>
    </location>
</feature>
<feature type="transmembrane region" description="Helical" evidence="7">
    <location>
        <begin position="300"/>
        <end position="321"/>
    </location>
</feature>
<keyword evidence="5 7" id="KW-1133">Transmembrane helix</keyword>
<feature type="transmembrane region" description="Helical" evidence="7">
    <location>
        <begin position="430"/>
        <end position="449"/>
    </location>
</feature>
<feature type="transmembrane region" description="Helical" evidence="7">
    <location>
        <begin position="352"/>
        <end position="373"/>
    </location>
</feature>
<feature type="transmembrane region" description="Helical" evidence="7">
    <location>
        <begin position="210"/>
        <end position="230"/>
    </location>
</feature>
<accession>A0A9J6QSX4</accession>
<evidence type="ECO:0000313" key="10">
    <source>
        <dbReference type="EMBL" id="MCU7379338.1"/>
    </source>
</evidence>
<feature type="transmembrane region" description="Helical" evidence="7">
    <location>
        <begin position="262"/>
        <end position="280"/>
    </location>
</feature>
<keyword evidence="4" id="KW-0029">Amino-acid transport</keyword>
<feature type="transmembrane region" description="Helical" evidence="7">
    <location>
        <begin position="170"/>
        <end position="190"/>
    </location>
</feature>
<evidence type="ECO:0000256" key="5">
    <source>
        <dbReference type="ARBA" id="ARBA00022989"/>
    </source>
</evidence>
<evidence type="ECO:0000259" key="8">
    <source>
        <dbReference type="Pfam" id="PF00324"/>
    </source>
</evidence>
<feature type="domain" description="Amino acid permease/ SLC12A" evidence="8">
    <location>
        <begin position="26"/>
        <end position="448"/>
    </location>
</feature>
<dbReference type="GO" id="GO:0006865">
    <property type="term" value="P:amino acid transport"/>
    <property type="evidence" value="ECO:0007669"/>
    <property type="project" value="UniProtKB-KW"/>
</dbReference>
<evidence type="ECO:0000256" key="2">
    <source>
        <dbReference type="ARBA" id="ARBA00022448"/>
    </source>
</evidence>
<evidence type="ECO:0000256" key="1">
    <source>
        <dbReference type="ARBA" id="ARBA00004141"/>
    </source>
</evidence>
<keyword evidence="2" id="KW-0813">Transport</keyword>
<feature type="transmembrane region" description="Helical" evidence="7">
    <location>
        <begin position="379"/>
        <end position="405"/>
    </location>
</feature>
<dbReference type="EMBL" id="JAOSHN010000001">
    <property type="protein sequence ID" value="MCU7376789.1"/>
    <property type="molecule type" value="Genomic_DNA"/>
</dbReference>
<dbReference type="RefSeq" id="WP_148396105.1">
    <property type="nucleotide sequence ID" value="NZ_JAJAGH010000005.1"/>
</dbReference>
<keyword evidence="3 7" id="KW-0812">Transmembrane</keyword>